<evidence type="ECO:0000313" key="2">
    <source>
        <dbReference type="EMBL" id="OYD08928.1"/>
    </source>
</evidence>
<name>A0A235B9G0_9BACL</name>
<proteinExistence type="predicted"/>
<gene>
    <name evidence="2" type="ORF">CHM34_03880</name>
</gene>
<dbReference type="RefSeq" id="WP_094263276.1">
    <property type="nucleotide sequence ID" value="NZ_NOWF01000002.1"/>
</dbReference>
<keyword evidence="3" id="KW-1185">Reference proteome</keyword>
<evidence type="ECO:0000256" key="1">
    <source>
        <dbReference type="SAM" id="MobiDB-lite"/>
    </source>
</evidence>
<organism evidence="2 3">
    <name type="scientific">Paludifilum halophilum</name>
    <dbReference type="NCBI Taxonomy" id="1642702"/>
    <lineage>
        <taxon>Bacteria</taxon>
        <taxon>Bacillati</taxon>
        <taxon>Bacillota</taxon>
        <taxon>Bacilli</taxon>
        <taxon>Bacillales</taxon>
        <taxon>Thermoactinomycetaceae</taxon>
        <taxon>Paludifilum</taxon>
    </lineage>
</organism>
<comment type="caution">
    <text evidence="2">The sequence shown here is derived from an EMBL/GenBank/DDBJ whole genome shotgun (WGS) entry which is preliminary data.</text>
</comment>
<dbReference type="AlphaFoldDB" id="A0A235B9G0"/>
<accession>A0A235B9G0</accession>
<sequence>MRRFKRRKQKKDECEARAKSSPISQSGSLIAINSGDNFILDLLGSVEFEQTAAESGPGSLKQRQT</sequence>
<protein>
    <submittedName>
        <fullName evidence="2">Uncharacterized protein</fullName>
    </submittedName>
</protein>
<dbReference type="EMBL" id="NOWF01000002">
    <property type="protein sequence ID" value="OYD08928.1"/>
    <property type="molecule type" value="Genomic_DNA"/>
</dbReference>
<evidence type="ECO:0000313" key="3">
    <source>
        <dbReference type="Proteomes" id="UP000215459"/>
    </source>
</evidence>
<feature type="region of interest" description="Disordered" evidence="1">
    <location>
        <begin position="1"/>
        <end position="27"/>
    </location>
</feature>
<reference evidence="2 3" key="1">
    <citation type="submission" date="2017-07" db="EMBL/GenBank/DDBJ databases">
        <title>The genome sequence of Paludifilum halophilum highlights mechanisms for microbial adaptation to high salt environemnts.</title>
        <authorList>
            <person name="Belbahri L."/>
        </authorList>
    </citation>
    <scope>NUCLEOTIDE SEQUENCE [LARGE SCALE GENOMIC DNA]</scope>
    <source>
        <strain evidence="2 3">DSM 102817</strain>
    </source>
</reference>
<dbReference type="Proteomes" id="UP000215459">
    <property type="component" value="Unassembled WGS sequence"/>
</dbReference>